<keyword evidence="6" id="KW-1185">Reference proteome</keyword>
<gene>
    <name evidence="5" type="ORF">KEHDKFFH_03910</name>
</gene>
<dbReference type="Gene3D" id="3.40.190.10">
    <property type="entry name" value="Periplasmic binding protein-like II"/>
    <property type="match status" value="2"/>
</dbReference>
<protein>
    <submittedName>
        <fullName evidence="5">Amino acid ABC transporter substrate-binding protein</fullName>
    </submittedName>
</protein>
<comment type="caution">
    <text evidence="5">The sequence shown here is derived from an EMBL/GenBank/DDBJ whole genome shotgun (WGS) entry which is preliminary data.</text>
</comment>
<dbReference type="SUPFAM" id="SSF53850">
    <property type="entry name" value="Periplasmic binding protein-like II"/>
    <property type="match status" value="1"/>
</dbReference>
<comment type="similarity">
    <text evidence="1">Belongs to the bacterial solute-binding protein 3 family.</text>
</comment>
<dbReference type="SMART" id="SM00062">
    <property type="entry name" value="PBPb"/>
    <property type="match status" value="1"/>
</dbReference>
<keyword evidence="2 3" id="KW-0732">Signal</keyword>
<evidence type="ECO:0000256" key="2">
    <source>
        <dbReference type="ARBA" id="ARBA00022729"/>
    </source>
</evidence>
<dbReference type="OrthoDB" id="8771774at2"/>
<dbReference type="Proteomes" id="UP000239917">
    <property type="component" value="Unassembled WGS sequence"/>
</dbReference>
<accession>A0A2S5ZEF9</accession>
<organism evidence="5 6">
    <name type="scientific">Marinobacter maroccanus</name>
    <dbReference type="NCBI Taxonomy" id="2055143"/>
    <lineage>
        <taxon>Bacteria</taxon>
        <taxon>Pseudomonadati</taxon>
        <taxon>Pseudomonadota</taxon>
        <taxon>Gammaproteobacteria</taxon>
        <taxon>Pseudomonadales</taxon>
        <taxon>Marinobacteraceae</taxon>
        <taxon>Marinobacter</taxon>
    </lineage>
</organism>
<dbReference type="RefSeq" id="WP_104320830.1">
    <property type="nucleotide sequence ID" value="NZ_PSSX01000002.1"/>
</dbReference>
<proteinExistence type="inferred from homology"/>
<feature type="domain" description="Solute-binding protein family 3/N-terminal" evidence="4">
    <location>
        <begin position="39"/>
        <end position="260"/>
    </location>
</feature>
<dbReference type="Pfam" id="PF00497">
    <property type="entry name" value="SBP_bac_3"/>
    <property type="match status" value="1"/>
</dbReference>
<reference evidence="5 6" key="1">
    <citation type="submission" date="2018-01" db="EMBL/GenBank/DDBJ databases">
        <title>Complete genome sequences of the type strains of Marinobacter flavimaris and Marinobacter maroccanus.</title>
        <authorList>
            <person name="Palau M."/>
            <person name="Boujida N."/>
            <person name="Manresa A."/>
            <person name="Minana-Galbis D."/>
        </authorList>
    </citation>
    <scope>NUCLEOTIDE SEQUENCE [LARGE SCALE GENOMIC DNA]</scope>
    <source>
        <strain evidence="5 6">N4</strain>
    </source>
</reference>
<dbReference type="InterPro" id="IPR001638">
    <property type="entry name" value="Solute-binding_3/MltF_N"/>
</dbReference>
<evidence type="ECO:0000259" key="4">
    <source>
        <dbReference type="SMART" id="SM00062"/>
    </source>
</evidence>
<dbReference type="PANTHER" id="PTHR35936">
    <property type="entry name" value="MEMBRANE-BOUND LYTIC MUREIN TRANSGLYCOSYLASE F"/>
    <property type="match status" value="1"/>
</dbReference>
<evidence type="ECO:0000256" key="3">
    <source>
        <dbReference type="SAM" id="SignalP"/>
    </source>
</evidence>
<evidence type="ECO:0000256" key="1">
    <source>
        <dbReference type="ARBA" id="ARBA00010333"/>
    </source>
</evidence>
<dbReference type="EMBL" id="PSSX01000002">
    <property type="protein sequence ID" value="PPI85731.1"/>
    <property type="molecule type" value="Genomic_DNA"/>
</dbReference>
<name>A0A2S5ZEF9_9GAMM</name>
<evidence type="ECO:0000313" key="5">
    <source>
        <dbReference type="EMBL" id="PPI85731.1"/>
    </source>
</evidence>
<evidence type="ECO:0000313" key="6">
    <source>
        <dbReference type="Proteomes" id="UP000239917"/>
    </source>
</evidence>
<dbReference type="PANTHER" id="PTHR35936:SF35">
    <property type="entry name" value="L-CYSTINE-BINDING PROTEIN TCYJ"/>
    <property type="match status" value="1"/>
</dbReference>
<sequence>MQNRLSCRLSATLGTLLFALVTLSPSAFASQEISQEKQVFRFNVSPNGYPPYLIVHQNQPSGIMWDVVSVVARRLGYTVIAEQIPRKRVDQMLLEGYIDGTPRAREWADDPEQFLFTDPVVDIEEVFFVPAQSGFSYESPDDLVSKTIVTHLGYRYPLLEPYFEEGRIRRFDVSRDKDMFTFVLHGDRFDAAVADRLVGKWILRNEGLRQHFDITRESISNYGFRLMLRKDWHSFANRFNEELAKMKENGELDAILANYR</sequence>
<feature type="chain" id="PRO_5015689274" evidence="3">
    <location>
        <begin position="30"/>
        <end position="260"/>
    </location>
</feature>
<dbReference type="AlphaFoldDB" id="A0A2S5ZEF9"/>
<feature type="signal peptide" evidence="3">
    <location>
        <begin position="1"/>
        <end position="29"/>
    </location>
</feature>